<sequence>MSYIHHEYVCFIHYTNHEFTGLICFIHYLKRDQLVLDYYKATLTEYIVFTRESTWKQE</sequence>
<name>K3YKQ2_SETIT</name>
<evidence type="ECO:0000313" key="1">
    <source>
        <dbReference type="EnsemblPlants" id="KQL01074"/>
    </source>
</evidence>
<dbReference type="EMBL" id="AGNK02003603">
    <property type="status" value="NOT_ANNOTATED_CDS"/>
    <property type="molecule type" value="Genomic_DNA"/>
</dbReference>
<dbReference type="HOGENOM" id="CLU_2982701_0_0_1"/>
<dbReference type="Proteomes" id="UP000004995">
    <property type="component" value="Unassembled WGS sequence"/>
</dbReference>
<reference evidence="1" key="2">
    <citation type="submission" date="2018-08" db="UniProtKB">
        <authorList>
            <consortium name="EnsemblPlants"/>
        </authorList>
    </citation>
    <scope>IDENTIFICATION</scope>
    <source>
        <strain evidence="1">Yugu1</strain>
    </source>
</reference>
<dbReference type="InParanoid" id="K3YKQ2"/>
<dbReference type="EnsemblPlants" id="KQL01074">
    <property type="protein sequence ID" value="KQL01074"/>
    <property type="gene ID" value="SETIT_014821mg"/>
</dbReference>
<accession>K3YKQ2</accession>
<keyword evidence="2" id="KW-1185">Reference proteome</keyword>
<dbReference type="Gramene" id="KQL01074">
    <property type="protein sequence ID" value="KQL01074"/>
    <property type="gene ID" value="SETIT_014821mg"/>
</dbReference>
<evidence type="ECO:0000313" key="2">
    <source>
        <dbReference type="Proteomes" id="UP000004995"/>
    </source>
</evidence>
<reference evidence="2" key="1">
    <citation type="journal article" date="2012" name="Nat. Biotechnol.">
        <title>Reference genome sequence of the model plant Setaria.</title>
        <authorList>
            <person name="Bennetzen J.L."/>
            <person name="Schmutz J."/>
            <person name="Wang H."/>
            <person name="Percifield R."/>
            <person name="Hawkins J."/>
            <person name="Pontaroli A.C."/>
            <person name="Estep M."/>
            <person name="Feng L."/>
            <person name="Vaughn J.N."/>
            <person name="Grimwood J."/>
            <person name="Jenkins J."/>
            <person name="Barry K."/>
            <person name="Lindquist E."/>
            <person name="Hellsten U."/>
            <person name="Deshpande S."/>
            <person name="Wang X."/>
            <person name="Wu X."/>
            <person name="Mitros T."/>
            <person name="Triplett J."/>
            <person name="Yang X."/>
            <person name="Ye C.Y."/>
            <person name="Mauro-Herrera M."/>
            <person name="Wang L."/>
            <person name="Li P."/>
            <person name="Sharma M."/>
            <person name="Sharma R."/>
            <person name="Ronald P.C."/>
            <person name="Panaud O."/>
            <person name="Kellogg E.A."/>
            <person name="Brutnell T.P."/>
            <person name="Doust A.N."/>
            <person name="Tuskan G.A."/>
            <person name="Rokhsar D."/>
            <person name="Devos K.M."/>
        </authorList>
    </citation>
    <scope>NUCLEOTIDE SEQUENCE [LARGE SCALE GENOMIC DNA]</scope>
    <source>
        <strain evidence="2">cv. Yugu1</strain>
    </source>
</reference>
<protein>
    <submittedName>
        <fullName evidence="1">Uncharacterized protein</fullName>
    </submittedName>
</protein>
<proteinExistence type="predicted"/>
<dbReference type="AlphaFoldDB" id="K3YKQ2"/>
<organism evidence="1 2">
    <name type="scientific">Setaria italica</name>
    <name type="common">Foxtail millet</name>
    <name type="synonym">Panicum italicum</name>
    <dbReference type="NCBI Taxonomy" id="4555"/>
    <lineage>
        <taxon>Eukaryota</taxon>
        <taxon>Viridiplantae</taxon>
        <taxon>Streptophyta</taxon>
        <taxon>Embryophyta</taxon>
        <taxon>Tracheophyta</taxon>
        <taxon>Spermatophyta</taxon>
        <taxon>Magnoliopsida</taxon>
        <taxon>Liliopsida</taxon>
        <taxon>Poales</taxon>
        <taxon>Poaceae</taxon>
        <taxon>PACMAD clade</taxon>
        <taxon>Panicoideae</taxon>
        <taxon>Panicodae</taxon>
        <taxon>Paniceae</taxon>
        <taxon>Cenchrinae</taxon>
        <taxon>Setaria</taxon>
    </lineage>
</organism>